<dbReference type="InterPro" id="IPR036265">
    <property type="entry name" value="HIT-like_sf"/>
</dbReference>
<dbReference type="InterPro" id="IPR039384">
    <property type="entry name" value="HINT"/>
</dbReference>
<dbReference type="Gene3D" id="3.30.428.10">
    <property type="entry name" value="HIT-like"/>
    <property type="match status" value="1"/>
</dbReference>
<dbReference type="PANTHER" id="PTHR46648:SF1">
    <property type="entry name" value="ADENOSINE 5'-MONOPHOSPHORAMIDASE HNT1"/>
    <property type="match status" value="1"/>
</dbReference>
<feature type="active site" description="Tele-AMP-histidine intermediate" evidence="1">
    <location>
        <position position="102"/>
    </location>
</feature>
<feature type="domain" description="HIT" evidence="4">
    <location>
        <begin position="8"/>
        <end position="115"/>
    </location>
</feature>
<dbReference type="Pfam" id="PF01230">
    <property type="entry name" value="HIT"/>
    <property type="match status" value="1"/>
</dbReference>
<comment type="caution">
    <text evidence="5">The sequence shown here is derived from an EMBL/GenBank/DDBJ whole genome shotgun (WGS) entry which is preliminary data.</text>
</comment>
<dbReference type="EMBL" id="BMYS01000004">
    <property type="protein sequence ID" value="GGW81944.1"/>
    <property type="molecule type" value="Genomic_DNA"/>
</dbReference>
<evidence type="ECO:0000259" key="4">
    <source>
        <dbReference type="PROSITE" id="PS51084"/>
    </source>
</evidence>
<keyword evidence="6" id="KW-1185">Reference proteome</keyword>
<dbReference type="RefSeq" id="WP_189384336.1">
    <property type="nucleotide sequence ID" value="NZ_BAABFY010000056.1"/>
</dbReference>
<accession>A0A918JI82</accession>
<name>A0A918JI82_9BURK</name>
<evidence type="ECO:0000313" key="6">
    <source>
        <dbReference type="Proteomes" id="UP000608345"/>
    </source>
</evidence>
<evidence type="ECO:0000256" key="1">
    <source>
        <dbReference type="PIRSR" id="PIRSR601310-1"/>
    </source>
</evidence>
<gene>
    <name evidence="5" type="ORF">GCM10011450_09860</name>
</gene>
<protein>
    <submittedName>
        <fullName evidence="5">Hydrolase</fullName>
    </submittedName>
</protein>
<keyword evidence="5" id="KW-0378">Hydrolase</keyword>
<reference evidence="5" key="1">
    <citation type="journal article" date="2014" name="Int. J. Syst. Evol. Microbiol.">
        <title>Complete genome sequence of Corynebacterium casei LMG S-19264T (=DSM 44701T), isolated from a smear-ripened cheese.</title>
        <authorList>
            <consortium name="US DOE Joint Genome Institute (JGI-PGF)"/>
            <person name="Walter F."/>
            <person name="Albersmeier A."/>
            <person name="Kalinowski J."/>
            <person name="Ruckert C."/>
        </authorList>
    </citation>
    <scope>NUCLEOTIDE SEQUENCE</scope>
    <source>
        <strain evidence="5">KCTC 23732</strain>
    </source>
</reference>
<evidence type="ECO:0000256" key="3">
    <source>
        <dbReference type="PROSITE-ProRule" id="PRU00464"/>
    </source>
</evidence>
<organism evidence="5 6">
    <name type="scientific">Advenella faeciporci</name>
    <dbReference type="NCBI Taxonomy" id="797535"/>
    <lineage>
        <taxon>Bacteria</taxon>
        <taxon>Pseudomonadati</taxon>
        <taxon>Pseudomonadota</taxon>
        <taxon>Betaproteobacteria</taxon>
        <taxon>Burkholderiales</taxon>
        <taxon>Alcaligenaceae</taxon>
    </lineage>
</organism>
<dbReference type="AlphaFoldDB" id="A0A918JI82"/>
<dbReference type="GO" id="GO:0016787">
    <property type="term" value="F:hydrolase activity"/>
    <property type="evidence" value="ECO:0007669"/>
    <property type="project" value="UniProtKB-KW"/>
</dbReference>
<sequence>MAYDTNNIFAKILRGEAPSFKVYEDDKTYVMMDIMPQTVGHTLVLTKEPAVNLFDLSYDAAQACVSTAKKIAPAIMKATNADGIVLSQFNGAAAGQTVDHVHFHLVPRYEGQNVHAHAHVKGDMEAIKALAEKIIAAINDLN</sequence>
<reference evidence="5" key="2">
    <citation type="submission" date="2020-09" db="EMBL/GenBank/DDBJ databases">
        <authorList>
            <person name="Sun Q."/>
            <person name="Kim S."/>
        </authorList>
    </citation>
    <scope>NUCLEOTIDE SEQUENCE</scope>
    <source>
        <strain evidence="5">KCTC 23732</strain>
    </source>
</reference>
<dbReference type="PANTHER" id="PTHR46648">
    <property type="entry name" value="HIT FAMILY PROTEIN 1"/>
    <property type="match status" value="1"/>
</dbReference>
<dbReference type="Proteomes" id="UP000608345">
    <property type="component" value="Unassembled WGS sequence"/>
</dbReference>
<dbReference type="GO" id="GO:0009117">
    <property type="term" value="P:nucleotide metabolic process"/>
    <property type="evidence" value="ECO:0007669"/>
    <property type="project" value="TreeGrafter"/>
</dbReference>
<dbReference type="SUPFAM" id="SSF54197">
    <property type="entry name" value="HIT-like"/>
    <property type="match status" value="1"/>
</dbReference>
<evidence type="ECO:0000313" key="5">
    <source>
        <dbReference type="EMBL" id="GGW81944.1"/>
    </source>
</evidence>
<evidence type="ECO:0000256" key="2">
    <source>
        <dbReference type="PIRSR" id="PIRSR601310-3"/>
    </source>
</evidence>
<proteinExistence type="predicted"/>
<dbReference type="InterPro" id="IPR011146">
    <property type="entry name" value="HIT-like"/>
</dbReference>
<dbReference type="PROSITE" id="PS51084">
    <property type="entry name" value="HIT_2"/>
    <property type="match status" value="1"/>
</dbReference>
<dbReference type="CDD" id="cd01277">
    <property type="entry name" value="HINT_subgroup"/>
    <property type="match status" value="1"/>
</dbReference>
<dbReference type="InterPro" id="IPR001310">
    <property type="entry name" value="Histidine_triad_HIT"/>
</dbReference>
<feature type="short sequence motif" description="Histidine triad motif" evidence="2 3">
    <location>
        <begin position="100"/>
        <end position="104"/>
    </location>
</feature>
<dbReference type="PRINTS" id="PR00332">
    <property type="entry name" value="HISTRIAD"/>
</dbReference>